<dbReference type="RefSeq" id="WP_160173122.1">
    <property type="nucleotide sequence ID" value="NZ_JACIEQ010000002.1"/>
</dbReference>
<dbReference type="Proteomes" id="UP000585681">
    <property type="component" value="Unassembled WGS sequence"/>
</dbReference>
<reference evidence="1" key="1">
    <citation type="submission" date="2020-08" db="EMBL/GenBank/DDBJ databases">
        <title>Genomic Encyclopedia of Type Strains, Phase IV (KMG-IV): sequencing the most valuable type-strain genomes for metagenomic binning, comparative biology and taxonomic classification.</title>
        <authorList>
            <person name="Goeker M."/>
        </authorList>
    </citation>
    <scope>NUCLEOTIDE SEQUENCE [LARGE SCALE GENOMIC DNA]</scope>
    <source>
        <strain evidence="1">DSM 105040</strain>
    </source>
</reference>
<evidence type="ECO:0000313" key="2">
    <source>
        <dbReference type="Proteomes" id="UP000585681"/>
    </source>
</evidence>
<gene>
    <name evidence="1" type="ORF">GGR17_002198</name>
</gene>
<dbReference type="EMBL" id="JACIEQ010000002">
    <property type="protein sequence ID" value="MBB4022389.1"/>
    <property type="molecule type" value="Genomic_DNA"/>
</dbReference>
<comment type="caution">
    <text evidence="1">The sequence shown here is derived from an EMBL/GenBank/DDBJ whole genome shotgun (WGS) entry which is preliminary data.</text>
</comment>
<name>A0A840CGJ2_9RHOB</name>
<sequence>MSKNAKWAHGWPASSLLLSVKPVNAFGDRTARLALAMITDQQRASKPSETKE</sequence>
<organism evidence="1 2">
    <name type="scientific">Actibacterium naphthalenivorans</name>
    <dbReference type="NCBI Taxonomy" id="1614693"/>
    <lineage>
        <taxon>Bacteria</taxon>
        <taxon>Pseudomonadati</taxon>
        <taxon>Pseudomonadota</taxon>
        <taxon>Alphaproteobacteria</taxon>
        <taxon>Rhodobacterales</taxon>
        <taxon>Roseobacteraceae</taxon>
        <taxon>Actibacterium</taxon>
    </lineage>
</organism>
<evidence type="ECO:0000313" key="1">
    <source>
        <dbReference type="EMBL" id="MBB4022389.1"/>
    </source>
</evidence>
<accession>A0A840CGJ2</accession>
<protein>
    <submittedName>
        <fullName evidence="1">Uncharacterized protein</fullName>
    </submittedName>
</protein>
<keyword evidence="2" id="KW-1185">Reference proteome</keyword>
<proteinExistence type="predicted"/>
<dbReference type="AlphaFoldDB" id="A0A840CGJ2"/>